<evidence type="ECO:0000313" key="3">
    <source>
        <dbReference type="Proteomes" id="UP000242474"/>
    </source>
</evidence>
<feature type="region of interest" description="Disordered" evidence="1">
    <location>
        <begin position="181"/>
        <end position="219"/>
    </location>
</feature>
<keyword evidence="3" id="KW-1185">Reference proteome</keyword>
<accession>A0A2G5BIY8</accession>
<evidence type="ECO:0000313" key="2">
    <source>
        <dbReference type="EMBL" id="PIA18951.1"/>
    </source>
</evidence>
<dbReference type="AlphaFoldDB" id="A0A2G5BIY8"/>
<gene>
    <name evidence="2" type="ORF">COEREDRAFT_6115</name>
</gene>
<dbReference type="Proteomes" id="UP000242474">
    <property type="component" value="Unassembled WGS sequence"/>
</dbReference>
<protein>
    <submittedName>
        <fullName evidence="2">Uncharacterized protein</fullName>
    </submittedName>
</protein>
<name>A0A2G5BIY8_COERN</name>
<sequence length="219" mass="24450">MTNLVVVKDYLEKTTPSDYSRDPSLRLEKILAEFEIDTSEYNVDIGDYEFGDNGISGSTTLGDIATDDKVSIFATLKNESGEDNEADDGGDGEEDVFDVRVHIRNKEGIQCKTTDEPFPSFYTLDEVFEVLGIYMDISENGFLVNNKYFGPGELDGEEKLSDLQDKVGEVVVVAQSVSDMENPNNPEIRVIPPNEIEPSNTSLLKADEIHISKRQKTHR</sequence>
<dbReference type="EMBL" id="KZ303488">
    <property type="protein sequence ID" value="PIA18951.1"/>
    <property type="molecule type" value="Genomic_DNA"/>
</dbReference>
<reference evidence="2 3" key="1">
    <citation type="journal article" date="2015" name="Genome Biol. Evol.">
        <title>Phylogenomic analyses indicate that early fungi evolved digesting cell walls of algal ancestors of land plants.</title>
        <authorList>
            <person name="Chang Y."/>
            <person name="Wang S."/>
            <person name="Sekimoto S."/>
            <person name="Aerts A.L."/>
            <person name="Choi C."/>
            <person name="Clum A."/>
            <person name="LaButti K.M."/>
            <person name="Lindquist E.A."/>
            <person name="Yee Ngan C."/>
            <person name="Ohm R.A."/>
            <person name="Salamov A.A."/>
            <person name="Grigoriev I.V."/>
            <person name="Spatafora J.W."/>
            <person name="Berbee M.L."/>
        </authorList>
    </citation>
    <scope>NUCLEOTIDE SEQUENCE [LARGE SCALE GENOMIC DNA]</scope>
    <source>
        <strain evidence="2 3">NRRL 1564</strain>
    </source>
</reference>
<organism evidence="2 3">
    <name type="scientific">Coemansia reversa (strain ATCC 12441 / NRRL 1564)</name>
    <dbReference type="NCBI Taxonomy" id="763665"/>
    <lineage>
        <taxon>Eukaryota</taxon>
        <taxon>Fungi</taxon>
        <taxon>Fungi incertae sedis</taxon>
        <taxon>Zoopagomycota</taxon>
        <taxon>Kickxellomycotina</taxon>
        <taxon>Kickxellomycetes</taxon>
        <taxon>Kickxellales</taxon>
        <taxon>Kickxellaceae</taxon>
        <taxon>Coemansia</taxon>
    </lineage>
</organism>
<evidence type="ECO:0000256" key="1">
    <source>
        <dbReference type="SAM" id="MobiDB-lite"/>
    </source>
</evidence>
<proteinExistence type="predicted"/>